<dbReference type="GO" id="GO:0030182">
    <property type="term" value="P:neuron differentiation"/>
    <property type="evidence" value="ECO:0007669"/>
    <property type="project" value="TreeGrafter"/>
</dbReference>
<dbReference type="PROSITE" id="PS50157">
    <property type="entry name" value="ZINC_FINGER_C2H2_2"/>
    <property type="match status" value="2"/>
</dbReference>
<dbReference type="GO" id="GO:0001227">
    <property type="term" value="F:DNA-binding transcription repressor activity, RNA polymerase II-specific"/>
    <property type="evidence" value="ECO:0007669"/>
    <property type="project" value="TreeGrafter"/>
</dbReference>
<evidence type="ECO:0000313" key="12">
    <source>
        <dbReference type="EMBL" id="KAK7603792.1"/>
    </source>
</evidence>
<evidence type="ECO:0000256" key="9">
    <source>
        <dbReference type="PROSITE-ProRule" id="PRU00042"/>
    </source>
</evidence>
<dbReference type="AlphaFoldDB" id="A0AAN9TU74"/>
<dbReference type="PANTHER" id="PTHR15065:SF4">
    <property type="entry name" value="LD18634P"/>
    <property type="match status" value="1"/>
</dbReference>
<organism evidence="12 13">
    <name type="scientific">Parthenolecanium corni</name>
    <dbReference type="NCBI Taxonomy" id="536013"/>
    <lineage>
        <taxon>Eukaryota</taxon>
        <taxon>Metazoa</taxon>
        <taxon>Ecdysozoa</taxon>
        <taxon>Arthropoda</taxon>
        <taxon>Hexapoda</taxon>
        <taxon>Insecta</taxon>
        <taxon>Pterygota</taxon>
        <taxon>Neoptera</taxon>
        <taxon>Paraneoptera</taxon>
        <taxon>Hemiptera</taxon>
        <taxon>Sternorrhyncha</taxon>
        <taxon>Coccoidea</taxon>
        <taxon>Coccidae</taxon>
        <taxon>Parthenolecanium</taxon>
    </lineage>
</organism>
<dbReference type="GO" id="GO:0005634">
    <property type="term" value="C:nucleus"/>
    <property type="evidence" value="ECO:0007669"/>
    <property type="project" value="UniProtKB-SubCell"/>
</dbReference>
<comment type="subcellular location">
    <subcellularLocation>
        <location evidence="1">Nucleus</location>
    </subcellularLocation>
</comment>
<feature type="compositionally biased region" description="Low complexity" evidence="10">
    <location>
        <begin position="72"/>
        <end position="87"/>
    </location>
</feature>
<feature type="region of interest" description="Disordered" evidence="10">
    <location>
        <begin position="72"/>
        <end position="125"/>
    </location>
</feature>
<evidence type="ECO:0000256" key="7">
    <source>
        <dbReference type="ARBA" id="ARBA00023163"/>
    </source>
</evidence>
<dbReference type="GO" id="GO:0008270">
    <property type="term" value="F:zinc ion binding"/>
    <property type="evidence" value="ECO:0007669"/>
    <property type="project" value="UniProtKB-KW"/>
</dbReference>
<dbReference type="SMART" id="SM00355">
    <property type="entry name" value="ZnF_C2H2"/>
    <property type="match status" value="3"/>
</dbReference>
<reference evidence="12 13" key="1">
    <citation type="submission" date="2024-03" db="EMBL/GenBank/DDBJ databases">
        <title>Adaptation during the transition from Ophiocordyceps entomopathogen to insect associate is accompanied by gene loss and intensified selection.</title>
        <authorList>
            <person name="Ward C.M."/>
            <person name="Onetto C.A."/>
            <person name="Borneman A.R."/>
        </authorList>
    </citation>
    <scope>NUCLEOTIDE SEQUENCE [LARGE SCALE GENOMIC DNA]</scope>
    <source>
        <strain evidence="12">AWRI1</strain>
        <tissue evidence="12">Single Adult Female</tissue>
    </source>
</reference>
<protein>
    <recommendedName>
        <fullName evidence="11">C2H2-type domain-containing protein</fullName>
    </recommendedName>
</protein>
<dbReference type="Proteomes" id="UP001367676">
    <property type="component" value="Unassembled WGS sequence"/>
</dbReference>
<evidence type="ECO:0000256" key="8">
    <source>
        <dbReference type="ARBA" id="ARBA00023242"/>
    </source>
</evidence>
<dbReference type="InterPro" id="IPR042972">
    <property type="entry name" value="INSM1/2"/>
</dbReference>
<dbReference type="InterPro" id="IPR036236">
    <property type="entry name" value="Znf_C2H2_sf"/>
</dbReference>
<dbReference type="FunFam" id="3.30.160.60:FF:000145">
    <property type="entry name" value="Zinc finger protein 574"/>
    <property type="match status" value="1"/>
</dbReference>
<gene>
    <name evidence="12" type="ORF">V9T40_003791</name>
</gene>
<dbReference type="PROSITE" id="PS00028">
    <property type="entry name" value="ZINC_FINGER_C2H2_1"/>
    <property type="match status" value="2"/>
</dbReference>
<keyword evidence="6" id="KW-0805">Transcription regulation</keyword>
<evidence type="ECO:0000256" key="4">
    <source>
        <dbReference type="ARBA" id="ARBA00022771"/>
    </source>
</evidence>
<evidence type="ECO:0000256" key="2">
    <source>
        <dbReference type="ARBA" id="ARBA00022723"/>
    </source>
</evidence>
<evidence type="ECO:0000256" key="6">
    <source>
        <dbReference type="ARBA" id="ARBA00023015"/>
    </source>
</evidence>
<keyword evidence="2" id="KW-0479">Metal-binding</keyword>
<evidence type="ECO:0000259" key="11">
    <source>
        <dbReference type="PROSITE" id="PS50157"/>
    </source>
</evidence>
<evidence type="ECO:0000256" key="3">
    <source>
        <dbReference type="ARBA" id="ARBA00022737"/>
    </source>
</evidence>
<dbReference type="InterPro" id="IPR013087">
    <property type="entry name" value="Znf_C2H2_type"/>
</dbReference>
<dbReference type="GO" id="GO:0010564">
    <property type="term" value="P:regulation of cell cycle process"/>
    <property type="evidence" value="ECO:0007669"/>
    <property type="project" value="TreeGrafter"/>
</dbReference>
<keyword evidence="13" id="KW-1185">Reference proteome</keyword>
<dbReference type="EMBL" id="JBBCAQ010000006">
    <property type="protein sequence ID" value="KAK7603792.1"/>
    <property type="molecule type" value="Genomic_DNA"/>
</dbReference>
<evidence type="ECO:0000313" key="13">
    <source>
        <dbReference type="Proteomes" id="UP001367676"/>
    </source>
</evidence>
<proteinExistence type="predicted"/>
<dbReference type="Gene3D" id="3.30.160.60">
    <property type="entry name" value="Classic Zinc Finger"/>
    <property type="match status" value="2"/>
</dbReference>
<feature type="compositionally biased region" description="Basic residues" evidence="10">
    <location>
        <begin position="97"/>
        <end position="109"/>
    </location>
</feature>
<dbReference type="SUPFAM" id="SSF57667">
    <property type="entry name" value="beta-beta-alpha zinc fingers"/>
    <property type="match status" value="2"/>
</dbReference>
<keyword evidence="8" id="KW-0539">Nucleus</keyword>
<evidence type="ECO:0000256" key="1">
    <source>
        <dbReference type="ARBA" id="ARBA00004123"/>
    </source>
</evidence>
<dbReference type="GO" id="GO:0000978">
    <property type="term" value="F:RNA polymerase II cis-regulatory region sequence-specific DNA binding"/>
    <property type="evidence" value="ECO:0007669"/>
    <property type="project" value="TreeGrafter"/>
</dbReference>
<dbReference type="FunFam" id="3.30.160.60:FF:001896">
    <property type="entry name" value="insulinoma-associated protein 1b"/>
    <property type="match status" value="1"/>
</dbReference>
<dbReference type="PANTHER" id="PTHR15065">
    <property type="entry name" value="INSULINOMA-ASSOCIATED 1"/>
    <property type="match status" value="1"/>
</dbReference>
<feature type="domain" description="C2H2-type" evidence="11">
    <location>
        <begin position="198"/>
        <end position="225"/>
    </location>
</feature>
<dbReference type="Pfam" id="PF00096">
    <property type="entry name" value="zf-C2H2"/>
    <property type="match status" value="2"/>
</dbReference>
<feature type="domain" description="C2H2-type" evidence="11">
    <location>
        <begin position="246"/>
        <end position="274"/>
    </location>
</feature>
<name>A0AAN9TU74_9HEMI</name>
<evidence type="ECO:0000256" key="10">
    <source>
        <dbReference type="SAM" id="MobiDB-lite"/>
    </source>
</evidence>
<sequence length="293" mass="33537">MSRALLLKRHIIERESELLDFAKVKRDVYYELHKSDLSNDLRFQPYYRLLPEPEPYNDLSLSAAPLDLSIKSSTLTPPSTPSPCLSSRKSKDESPSKRKTKAKKQKANRKLNFDEDKSSPVSGTIIRDRSELSDHLVVQKGDIDPMYNVVEVTEEAKAELAKIENKIGDYVCKLCHEIYQDAFTLAQHRCSCIIHVEYKCPECEKVFNCPANLASHRRWHKPKVAKSSEPPKCPEPEFEEEAELHMPCPICGKMFRQQSALRKHLASHHMAELQHSLRPTPANPFAFHHIAAN</sequence>
<dbReference type="GO" id="GO:0017053">
    <property type="term" value="C:transcription repressor complex"/>
    <property type="evidence" value="ECO:0007669"/>
    <property type="project" value="TreeGrafter"/>
</dbReference>
<comment type="caution">
    <text evidence="12">The sequence shown here is derived from an EMBL/GenBank/DDBJ whole genome shotgun (WGS) entry which is preliminary data.</text>
</comment>
<keyword evidence="3" id="KW-0677">Repeat</keyword>
<accession>A0AAN9TU74</accession>
<keyword evidence="7" id="KW-0804">Transcription</keyword>
<evidence type="ECO:0000256" key="5">
    <source>
        <dbReference type="ARBA" id="ARBA00022833"/>
    </source>
</evidence>
<keyword evidence="5" id="KW-0862">Zinc</keyword>
<keyword evidence="4 9" id="KW-0863">Zinc-finger</keyword>